<dbReference type="SUPFAM" id="SSF46785">
    <property type="entry name" value="Winged helix' DNA-binding domain"/>
    <property type="match status" value="2"/>
</dbReference>
<dbReference type="Proteomes" id="UP000285532">
    <property type="component" value="Unassembled WGS sequence"/>
</dbReference>
<dbReference type="Pfam" id="PF01051">
    <property type="entry name" value="Rep3_N"/>
    <property type="match status" value="1"/>
</dbReference>
<feature type="domain" description="Initiator Rep protein WH1" evidence="2">
    <location>
        <begin position="33"/>
        <end position="178"/>
    </location>
</feature>
<evidence type="ECO:0000256" key="1">
    <source>
        <dbReference type="ARBA" id="ARBA00038283"/>
    </source>
</evidence>
<name>A0A422M6Z9_LACPA</name>
<proteinExistence type="inferred from homology"/>
<evidence type="ECO:0000313" key="3">
    <source>
        <dbReference type="EMBL" id="RND83495.1"/>
    </source>
</evidence>
<reference evidence="3 4" key="1">
    <citation type="journal article" date="2018" name="Front. Microbiol.">
        <title>Conversion of Methionine to Cysteine in Lactobacillus paracasei Depends on the Highly Mobile cysK-ctl-cysE Gene Cluster.</title>
        <authorList>
            <person name="Wuthrich D."/>
            <person name="Irmler S."/>
            <person name="Berthoud H."/>
            <person name="Guggenbuhl B."/>
            <person name="Eugster E."/>
            <person name="Bruggmann R."/>
        </authorList>
    </citation>
    <scope>NUCLEOTIDE SEQUENCE [LARGE SCALE GENOMIC DNA]</scope>
    <source>
        <strain evidence="3 4">FAM18172</strain>
    </source>
</reference>
<gene>
    <name evidence="3" type="ORF">FAM18172_02390</name>
</gene>
<organism evidence="3 4">
    <name type="scientific">Lacticaseibacillus paracasei</name>
    <name type="common">Lactobacillus paracasei</name>
    <dbReference type="NCBI Taxonomy" id="1597"/>
    <lineage>
        <taxon>Bacteria</taxon>
        <taxon>Bacillati</taxon>
        <taxon>Bacillota</taxon>
        <taxon>Bacilli</taxon>
        <taxon>Lactobacillales</taxon>
        <taxon>Lactobacillaceae</taxon>
        <taxon>Lacticaseibacillus</taxon>
    </lineage>
</organism>
<dbReference type="Pfam" id="PF21205">
    <property type="entry name" value="Rep3_C"/>
    <property type="match status" value="1"/>
</dbReference>
<evidence type="ECO:0000313" key="4">
    <source>
        <dbReference type="Proteomes" id="UP000285532"/>
    </source>
</evidence>
<dbReference type="Gene3D" id="1.10.10.10">
    <property type="entry name" value="Winged helix-like DNA-binding domain superfamily/Winged helix DNA-binding domain"/>
    <property type="match status" value="2"/>
</dbReference>
<comment type="caution">
    <text evidence="3">The sequence shown here is derived from an EMBL/GenBank/DDBJ whole genome shotgun (WGS) entry which is preliminary data.</text>
</comment>
<dbReference type="InterPro" id="IPR036390">
    <property type="entry name" value="WH_DNA-bd_sf"/>
</dbReference>
<comment type="similarity">
    <text evidence="1">Belongs to the initiator RepB protein family.</text>
</comment>
<dbReference type="InterPro" id="IPR000525">
    <property type="entry name" value="Initiator_Rep_WH1"/>
</dbReference>
<dbReference type="AlphaFoldDB" id="A0A422M6Z9"/>
<dbReference type="RefSeq" id="WP_128519052.1">
    <property type="nucleotide sequence ID" value="NZ_JAJPDS010000087.1"/>
</dbReference>
<dbReference type="GO" id="GO:0006270">
    <property type="term" value="P:DNA replication initiation"/>
    <property type="evidence" value="ECO:0007669"/>
    <property type="project" value="InterPro"/>
</dbReference>
<dbReference type="EMBL" id="LKFU01000095">
    <property type="protein sequence ID" value="RND83495.1"/>
    <property type="molecule type" value="Genomic_DNA"/>
</dbReference>
<sequence length="258" mass="29362">MRTGGRVVIVNPREKETSKLQNYSLDKERSYPVVKANTLVQKARHQLTAKELKLVDFMVSKVREDDTGFKPIETSIAEINQVMSFGRGSKNTDETIKALLALSNKGFWLKIPNAITISRWLQTAKIDENGKASLQLDPQLAPYLLKLVESKTGHARFSLADVVVLKSKYSIMLYELLMSWRGSMGVNGHPDEFLEYFGKSDMKWWIFNGKILTPAINEINSKTGIKVHYATRKKGGKTVEVELDFKGEFSQEQWDQMK</sequence>
<evidence type="ECO:0000259" key="2">
    <source>
        <dbReference type="Pfam" id="PF01051"/>
    </source>
</evidence>
<accession>A0A422M6Z9</accession>
<protein>
    <submittedName>
        <fullName evidence="3">Replication protein</fullName>
    </submittedName>
</protein>
<dbReference type="InterPro" id="IPR036388">
    <property type="entry name" value="WH-like_DNA-bd_sf"/>
</dbReference>
<dbReference type="GO" id="GO:0003887">
    <property type="term" value="F:DNA-directed DNA polymerase activity"/>
    <property type="evidence" value="ECO:0007669"/>
    <property type="project" value="InterPro"/>
</dbReference>